<dbReference type="Proteomes" id="UP000234190">
    <property type="component" value="Unassembled WGS sequence"/>
</dbReference>
<dbReference type="OrthoDB" id="9806954at2"/>
<dbReference type="NCBIfam" id="TIGR00634">
    <property type="entry name" value="recN"/>
    <property type="match status" value="1"/>
</dbReference>
<feature type="domain" description="RecF/RecN/SMC N-terminal" evidence="11">
    <location>
        <begin position="2"/>
        <end position="506"/>
    </location>
</feature>
<keyword evidence="6" id="KW-0067">ATP-binding</keyword>
<gene>
    <name evidence="12" type="ORF">CR159_00485</name>
</gene>
<evidence type="ECO:0000259" key="11">
    <source>
        <dbReference type="Pfam" id="PF02463"/>
    </source>
</evidence>
<evidence type="ECO:0000256" key="6">
    <source>
        <dbReference type="ARBA" id="ARBA00022840"/>
    </source>
</evidence>
<keyword evidence="10" id="KW-0175">Coiled coil</keyword>
<protein>
    <recommendedName>
        <fullName evidence="3 9">DNA repair protein RecN</fullName>
    </recommendedName>
    <alternativeName>
        <fullName evidence="8 9">Recombination protein N</fullName>
    </alternativeName>
</protein>
<keyword evidence="5 9" id="KW-0227">DNA damage</keyword>
<comment type="function">
    <text evidence="1 9">May be involved in recombinational repair of damaged DNA.</text>
</comment>
<dbReference type="NCBIfam" id="NF008121">
    <property type="entry name" value="PRK10869.1"/>
    <property type="match status" value="1"/>
</dbReference>
<dbReference type="Pfam" id="PF02463">
    <property type="entry name" value="SMC_N"/>
    <property type="match status" value="1"/>
</dbReference>
<comment type="similarity">
    <text evidence="2 9">Belongs to the RecN family.</text>
</comment>
<dbReference type="GO" id="GO:0009432">
    <property type="term" value="P:SOS response"/>
    <property type="evidence" value="ECO:0007669"/>
    <property type="project" value="TreeGrafter"/>
</dbReference>
<dbReference type="Gene3D" id="3.40.50.300">
    <property type="entry name" value="P-loop containing nucleotide triphosphate hydrolases"/>
    <property type="match status" value="2"/>
</dbReference>
<proteinExistence type="inferred from homology"/>
<reference evidence="12 13" key="1">
    <citation type="submission" date="2017-10" db="EMBL/GenBank/DDBJ databases">
        <title>Two draft genome sequences of Pusillimonas sp. strains isolated from a nitrate- and radionuclide-contaminated groundwater in Russia.</title>
        <authorList>
            <person name="Grouzdev D.S."/>
            <person name="Tourova T.P."/>
            <person name="Goeva M.A."/>
            <person name="Babich T.L."/>
            <person name="Sokolova D.S."/>
            <person name="Abdullin R."/>
            <person name="Poltaraus A.B."/>
            <person name="Toshchakov S.V."/>
            <person name="Nazina T.N."/>
        </authorList>
    </citation>
    <scope>NUCLEOTIDE SEQUENCE [LARGE SCALE GENOMIC DNA]</scope>
    <source>
        <strain evidence="12 13">JR1/69-3-13</strain>
    </source>
</reference>
<feature type="coiled-coil region" evidence="10">
    <location>
        <begin position="164"/>
        <end position="198"/>
    </location>
</feature>
<evidence type="ECO:0000256" key="3">
    <source>
        <dbReference type="ARBA" id="ARBA00021315"/>
    </source>
</evidence>
<dbReference type="CDD" id="cd03241">
    <property type="entry name" value="ABC_RecN"/>
    <property type="match status" value="2"/>
</dbReference>
<evidence type="ECO:0000256" key="5">
    <source>
        <dbReference type="ARBA" id="ARBA00022763"/>
    </source>
</evidence>
<dbReference type="AlphaFoldDB" id="A0A2N4U953"/>
<dbReference type="InterPro" id="IPR004604">
    <property type="entry name" value="DNA_recomb/repair_RecN"/>
</dbReference>
<sequence>MLRTLHIRDFVIVDQAEIQFESGFTVFSGETGAGKSILIDALSLALGARSDISVLREGASRTDISAVFDPPDSLHAWLQEHEFDTDDALVMRRVLDNQGRSRAFINGLPVTLGQLRQLGEQLVDIHGQHAHQSLLRTSSQRDLLDAQGGHLPLLREVQQAWQQWQQAQKALTAAQQNAAVLQEERERLEWQLSELDRLALKKGEWDIITNDHNRLAHGQALLDGATQALAALSEEDGSAQHALNTASTQLRQLLRHDNQLQGVYDSIESARIASAEAVSDLNSYLDKLELDPAGLAHAEQRLSAIFDMARKFKVEPEELPALQSAWQAQLADSRNASDIEALEKQTDEWREHYASLAARLSKARHETSKMLTKHVTDAMQTLAMKGGVFEVKLTTSEPSSHGDESVEFLVAGHAGTRPKPLAKVASGGELARISLALSVIASQAARVPTLIFDEVDTGVGGAVADVVGRLLRELGERHQVLCVTHLPQVAARGMHHYEVRKSTSGSSTVSLIQALDQPGRVNEVARMLGGLKITETTRKHAKEMLLAE</sequence>
<evidence type="ECO:0000256" key="4">
    <source>
        <dbReference type="ARBA" id="ARBA00022741"/>
    </source>
</evidence>
<evidence type="ECO:0000256" key="9">
    <source>
        <dbReference type="PIRNR" id="PIRNR003128"/>
    </source>
</evidence>
<keyword evidence="4" id="KW-0547">Nucleotide-binding</keyword>
<dbReference type="SUPFAM" id="SSF52540">
    <property type="entry name" value="P-loop containing nucleoside triphosphate hydrolases"/>
    <property type="match status" value="1"/>
</dbReference>
<dbReference type="FunFam" id="3.40.50.300:FF:000356">
    <property type="entry name" value="DNA repair protein RecN"/>
    <property type="match status" value="1"/>
</dbReference>
<dbReference type="GO" id="GO:0006310">
    <property type="term" value="P:DNA recombination"/>
    <property type="evidence" value="ECO:0007669"/>
    <property type="project" value="InterPro"/>
</dbReference>
<evidence type="ECO:0000313" key="12">
    <source>
        <dbReference type="EMBL" id="PLC51550.1"/>
    </source>
</evidence>
<dbReference type="InterPro" id="IPR003395">
    <property type="entry name" value="RecF/RecN/SMC_N"/>
</dbReference>
<dbReference type="GO" id="GO:0043590">
    <property type="term" value="C:bacterial nucleoid"/>
    <property type="evidence" value="ECO:0007669"/>
    <property type="project" value="TreeGrafter"/>
</dbReference>
<organism evidence="12 13">
    <name type="scientific">Pollutimonas subterranea</name>
    <dbReference type="NCBI Taxonomy" id="2045210"/>
    <lineage>
        <taxon>Bacteria</taxon>
        <taxon>Pseudomonadati</taxon>
        <taxon>Pseudomonadota</taxon>
        <taxon>Betaproteobacteria</taxon>
        <taxon>Burkholderiales</taxon>
        <taxon>Alcaligenaceae</taxon>
        <taxon>Pollutimonas</taxon>
    </lineage>
</organism>
<dbReference type="PANTHER" id="PTHR11059:SF0">
    <property type="entry name" value="DNA REPAIR PROTEIN RECN"/>
    <property type="match status" value="1"/>
</dbReference>
<evidence type="ECO:0000256" key="10">
    <source>
        <dbReference type="SAM" id="Coils"/>
    </source>
</evidence>
<dbReference type="InterPro" id="IPR027417">
    <property type="entry name" value="P-loop_NTPase"/>
</dbReference>
<evidence type="ECO:0000256" key="1">
    <source>
        <dbReference type="ARBA" id="ARBA00003618"/>
    </source>
</evidence>
<accession>A0A2N4U953</accession>
<dbReference type="PANTHER" id="PTHR11059">
    <property type="entry name" value="DNA REPAIR PROTEIN RECN"/>
    <property type="match status" value="1"/>
</dbReference>
<dbReference type="EMBL" id="PDNW01000001">
    <property type="protein sequence ID" value="PLC51550.1"/>
    <property type="molecule type" value="Genomic_DNA"/>
</dbReference>
<dbReference type="FunFam" id="3.40.50.300:FF:000319">
    <property type="entry name" value="DNA repair protein RecN"/>
    <property type="match status" value="1"/>
</dbReference>
<evidence type="ECO:0000256" key="2">
    <source>
        <dbReference type="ARBA" id="ARBA00009441"/>
    </source>
</evidence>
<comment type="caution">
    <text evidence="12">The sequence shown here is derived from an EMBL/GenBank/DDBJ whole genome shotgun (WGS) entry which is preliminary data.</text>
</comment>
<keyword evidence="13" id="KW-1185">Reference proteome</keyword>
<name>A0A2N4U953_9BURK</name>
<dbReference type="RefSeq" id="WP_102072041.1">
    <property type="nucleotide sequence ID" value="NZ_PDNW01000001.1"/>
</dbReference>
<dbReference type="GO" id="GO:0005524">
    <property type="term" value="F:ATP binding"/>
    <property type="evidence" value="ECO:0007669"/>
    <property type="project" value="UniProtKB-KW"/>
</dbReference>
<evidence type="ECO:0000256" key="8">
    <source>
        <dbReference type="ARBA" id="ARBA00033408"/>
    </source>
</evidence>
<evidence type="ECO:0000313" key="13">
    <source>
        <dbReference type="Proteomes" id="UP000234190"/>
    </source>
</evidence>
<evidence type="ECO:0000256" key="7">
    <source>
        <dbReference type="ARBA" id="ARBA00023204"/>
    </source>
</evidence>
<keyword evidence="7 9" id="KW-0234">DNA repair</keyword>
<dbReference type="GO" id="GO:0006281">
    <property type="term" value="P:DNA repair"/>
    <property type="evidence" value="ECO:0007669"/>
    <property type="project" value="UniProtKB-KW"/>
</dbReference>
<dbReference type="PIRSF" id="PIRSF003128">
    <property type="entry name" value="RecN"/>
    <property type="match status" value="1"/>
</dbReference>